<dbReference type="InterPro" id="IPR010479">
    <property type="entry name" value="BID"/>
</dbReference>
<comment type="subcellular location">
    <subcellularLocation>
        <location evidence="7">Cytoplasm</location>
    </subcellularLocation>
    <subcellularLocation>
        <location evidence="7">Mitochondrion outer membrane</location>
    </subcellularLocation>
</comment>
<dbReference type="Ensembl" id="ENSGAGT00000000300.1">
    <property type="protein sequence ID" value="ENSGAGP00000000264.1"/>
    <property type="gene ID" value="ENSGAGG00000000215.1"/>
</dbReference>
<dbReference type="PANTHER" id="PTHR35447:SF1">
    <property type="entry name" value="BH3-INTERACTING DOMAIN DEATH AGONIST"/>
    <property type="match status" value="1"/>
</dbReference>
<dbReference type="AlphaFoldDB" id="A0A452GFC5"/>
<dbReference type="GO" id="GO:0005741">
    <property type="term" value="C:mitochondrial outer membrane"/>
    <property type="evidence" value="ECO:0007669"/>
    <property type="project" value="UniProtKB-SubCell"/>
</dbReference>
<comment type="function">
    <text evidence="7">Induces caspases and apoptosis. Counters the protective effect of BCL2.</text>
</comment>
<reference evidence="8" key="2">
    <citation type="submission" date="2025-05" db="UniProtKB">
        <authorList>
            <consortium name="Ensembl"/>
        </authorList>
    </citation>
    <scope>IDENTIFICATION</scope>
</reference>
<keyword evidence="2 7" id="KW-0963">Cytoplasm</keyword>
<dbReference type="GO" id="GO:0035556">
    <property type="term" value="P:intracellular signal transduction"/>
    <property type="evidence" value="ECO:0007669"/>
    <property type="project" value="UniProtKB-ARBA"/>
</dbReference>
<keyword evidence="9" id="KW-1185">Reference proteome</keyword>
<evidence type="ECO:0000313" key="8">
    <source>
        <dbReference type="Ensembl" id="ENSGAGP00000000264.1"/>
    </source>
</evidence>
<dbReference type="GO" id="GO:0001836">
    <property type="term" value="P:release of cytochrome c from mitochondria"/>
    <property type="evidence" value="ECO:0007669"/>
    <property type="project" value="UniProtKB-ARBA"/>
</dbReference>
<keyword evidence="4 7" id="KW-1000">Mitochondrion outer membrane</keyword>
<keyword evidence="3 7" id="KW-0053">Apoptosis</keyword>
<dbReference type="GO" id="GO:2001244">
    <property type="term" value="P:positive regulation of intrinsic apoptotic signaling pathway"/>
    <property type="evidence" value="ECO:0007669"/>
    <property type="project" value="UniProtKB-UniRule"/>
</dbReference>
<evidence type="ECO:0000256" key="3">
    <source>
        <dbReference type="ARBA" id="ARBA00022703"/>
    </source>
</evidence>
<dbReference type="GO" id="GO:0033554">
    <property type="term" value="P:cellular response to stress"/>
    <property type="evidence" value="ECO:0007669"/>
    <property type="project" value="UniProtKB-ARBA"/>
</dbReference>
<protein>
    <recommendedName>
        <fullName evidence="1 7">BH3-interacting domain death agonist</fullName>
    </recommendedName>
</protein>
<evidence type="ECO:0000256" key="7">
    <source>
        <dbReference type="PIRNR" id="PIRNR038018"/>
    </source>
</evidence>
<evidence type="ECO:0000256" key="4">
    <source>
        <dbReference type="ARBA" id="ARBA00022787"/>
    </source>
</evidence>
<sequence length="188" mass="21200">MDQGLRGDVQVECILVYSFLKNCHNCDFSKELDSLRSQVMVSSAKDFLCVESDDGELQTDGNRSGRFQNGEPGSGFDEDVFQLIGAQLAEIGDQLAREIDQRVVNDLVLQFVNENLSRAEIMRRLSNTVEGLMRTVPLEMEREKAMLVLAMVLARTVANKMPSLLHRVFNTTVNYINQNLHNYVINLG</sequence>
<evidence type="ECO:0000256" key="6">
    <source>
        <dbReference type="ARBA" id="ARBA00023136"/>
    </source>
</evidence>
<accession>A0A452GFC5</accession>
<dbReference type="SUPFAM" id="SSF56854">
    <property type="entry name" value="Bcl-2 inhibitors of programmed cell death"/>
    <property type="match status" value="1"/>
</dbReference>
<comment type="subunit">
    <text evidence="7">Forms heterodimers either with the pro-apoptotic protein BAX or the anti-apoptotic protein BCL2.</text>
</comment>
<proteinExistence type="predicted"/>
<dbReference type="PIRSF" id="PIRSF038018">
    <property type="entry name" value="BID"/>
    <property type="match status" value="1"/>
</dbReference>
<organism evidence="8 9">
    <name type="scientific">Gopherus agassizii</name>
    <name type="common">Agassiz's desert tortoise</name>
    <dbReference type="NCBI Taxonomy" id="38772"/>
    <lineage>
        <taxon>Eukaryota</taxon>
        <taxon>Metazoa</taxon>
        <taxon>Chordata</taxon>
        <taxon>Craniata</taxon>
        <taxon>Vertebrata</taxon>
        <taxon>Euteleostomi</taxon>
        <taxon>Archelosauria</taxon>
        <taxon>Testudinata</taxon>
        <taxon>Testudines</taxon>
        <taxon>Cryptodira</taxon>
        <taxon>Durocryptodira</taxon>
        <taxon>Testudinoidea</taxon>
        <taxon>Testudinidae</taxon>
        <taxon>Gopherus</taxon>
    </lineage>
</organism>
<dbReference type="FunFam" id="1.10.437.10:FF:000010">
    <property type="entry name" value="BH3-interacting domain death agonist"/>
    <property type="match status" value="1"/>
</dbReference>
<comment type="domain">
    <text evidence="7">Intact BH3 motif is required by BIK, BID, BAK, BAD and BAX for their pro-apoptotic activity and for their interaction with anti-apoptotic members of the Bcl-2 family.</text>
</comment>
<dbReference type="Pfam" id="PF06393">
    <property type="entry name" value="BID"/>
    <property type="match status" value="1"/>
</dbReference>
<name>A0A452GFC5_9SAUR</name>
<dbReference type="STRING" id="38772.ENSGAGP00000000264"/>
<keyword evidence="5" id="KW-0496">Mitochondrion</keyword>
<dbReference type="GO" id="GO:2001238">
    <property type="term" value="P:positive regulation of extrinsic apoptotic signaling pathway"/>
    <property type="evidence" value="ECO:0007669"/>
    <property type="project" value="UniProtKB-UniRule"/>
</dbReference>
<reference evidence="9" key="1">
    <citation type="journal article" date="2017" name="PLoS ONE">
        <title>The Agassiz's desert tortoise genome provides a resource for the conservation of a threatened species.</title>
        <authorList>
            <person name="Tollis M."/>
            <person name="DeNardo D.F."/>
            <person name="Cornelius J.A."/>
            <person name="Dolby G.A."/>
            <person name="Edwards T."/>
            <person name="Henen B.T."/>
            <person name="Karl A.E."/>
            <person name="Murphy R.W."/>
            <person name="Kusumi K."/>
        </authorList>
    </citation>
    <scope>NUCLEOTIDE SEQUENCE [LARGE SCALE GENOMIC DNA]</scope>
</reference>
<dbReference type="GO" id="GO:0005829">
    <property type="term" value="C:cytosol"/>
    <property type="evidence" value="ECO:0007669"/>
    <property type="project" value="UniProtKB-UniRule"/>
</dbReference>
<dbReference type="Gene3D" id="1.10.437.10">
    <property type="entry name" value="Blc2-like"/>
    <property type="match status" value="1"/>
</dbReference>
<evidence type="ECO:0000256" key="2">
    <source>
        <dbReference type="ARBA" id="ARBA00022490"/>
    </source>
</evidence>
<dbReference type="GO" id="GO:0090200">
    <property type="term" value="P:positive regulation of release of cytochrome c from mitochondria"/>
    <property type="evidence" value="ECO:0007669"/>
    <property type="project" value="UniProtKB-ARBA"/>
</dbReference>
<dbReference type="InterPro" id="IPR036834">
    <property type="entry name" value="Bcl-2-like_sf"/>
</dbReference>
<dbReference type="PANTHER" id="PTHR35447">
    <property type="entry name" value="BH3-INTERACTING DOMAIN DEATH AGONIST"/>
    <property type="match status" value="1"/>
</dbReference>
<dbReference type="Ensembl" id="ENSGAGT00000000274.1">
    <property type="protein sequence ID" value="ENSGAGP00000000241.1"/>
    <property type="gene ID" value="ENSGAGG00000000215.1"/>
</dbReference>
<dbReference type="Proteomes" id="UP000291020">
    <property type="component" value="Unassembled WGS sequence"/>
</dbReference>
<evidence type="ECO:0000256" key="5">
    <source>
        <dbReference type="ARBA" id="ARBA00023128"/>
    </source>
</evidence>
<evidence type="ECO:0000313" key="9">
    <source>
        <dbReference type="Proteomes" id="UP000291020"/>
    </source>
</evidence>
<evidence type="ECO:0000256" key="1">
    <source>
        <dbReference type="ARBA" id="ARBA00015802"/>
    </source>
</evidence>
<keyword evidence="6 7" id="KW-0472">Membrane</keyword>